<keyword evidence="1" id="KW-0472">Membrane</keyword>
<evidence type="ECO:0000313" key="2">
    <source>
        <dbReference type="EMBL" id="AEP28283.1"/>
    </source>
</evidence>
<evidence type="ECO:0000256" key="1">
    <source>
        <dbReference type="SAM" id="Phobius"/>
    </source>
</evidence>
<reference evidence="2 3" key="1">
    <citation type="journal article" date="2011" name="J. Bacteriol.">
        <title>Complete genome sequence of seawater bacterium Glaciecola nitratireducens FR1064T.</title>
        <authorList>
            <person name="Bian F."/>
            <person name="Qin Q.L."/>
            <person name="Xie B.B."/>
            <person name="Shu Y.L."/>
            <person name="Zhang X.Y."/>
            <person name="Yu Y."/>
            <person name="Chen B."/>
            <person name="Chen X.L."/>
            <person name="Zhou B.C."/>
            <person name="Zhang Y.Z."/>
        </authorList>
    </citation>
    <scope>NUCLEOTIDE SEQUENCE [LARGE SCALE GENOMIC DNA]</scope>
    <source>
        <strain evidence="3">JCM 12485 / KCTC 12276 / FR1064</strain>
    </source>
</reference>
<name>G4QIU4_GLANF</name>
<feature type="transmembrane region" description="Helical" evidence="1">
    <location>
        <begin position="154"/>
        <end position="173"/>
    </location>
</feature>
<gene>
    <name evidence="2" type="ordered locus">GNIT_0129</name>
</gene>
<protein>
    <recommendedName>
        <fullName evidence="4">Alpha/beta hydrolase</fullName>
    </recommendedName>
</protein>
<feature type="transmembrane region" description="Helical" evidence="1">
    <location>
        <begin position="113"/>
        <end position="134"/>
    </location>
</feature>
<dbReference type="RefSeq" id="WP_014107162.1">
    <property type="nucleotide sequence ID" value="NC_016041.1"/>
</dbReference>
<feature type="transmembrane region" description="Helical" evidence="1">
    <location>
        <begin position="70"/>
        <end position="93"/>
    </location>
</feature>
<dbReference type="EMBL" id="CP003060">
    <property type="protein sequence ID" value="AEP28283.1"/>
    <property type="molecule type" value="Genomic_DNA"/>
</dbReference>
<organism evidence="2 3">
    <name type="scientific">Glaciecola nitratireducens (strain JCM 12485 / KCTC 12276 / FR1064)</name>
    <dbReference type="NCBI Taxonomy" id="1085623"/>
    <lineage>
        <taxon>Bacteria</taxon>
        <taxon>Pseudomonadati</taxon>
        <taxon>Pseudomonadota</taxon>
        <taxon>Gammaproteobacteria</taxon>
        <taxon>Alteromonadales</taxon>
        <taxon>Alteromonadaceae</taxon>
        <taxon>Brumicola</taxon>
    </lineage>
</organism>
<evidence type="ECO:0008006" key="4">
    <source>
        <dbReference type="Google" id="ProtNLM"/>
    </source>
</evidence>
<dbReference type="Proteomes" id="UP000009282">
    <property type="component" value="Chromosome"/>
</dbReference>
<dbReference type="AlphaFoldDB" id="G4QIU4"/>
<keyword evidence="1" id="KW-1133">Transmembrane helix</keyword>
<dbReference type="HOGENOM" id="CLU_1044941_0_0_6"/>
<proteinExistence type="predicted"/>
<dbReference type="STRING" id="1085623.GNIT_0129"/>
<dbReference type="OrthoDB" id="70513at2"/>
<keyword evidence="3" id="KW-1185">Reference proteome</keyword>
<sequence>MPVSPENNPVVLVVHGVQLGDDSSLNQDKMIRQTIESRLNGLNLKFDVDLYKYENISDASLSKLKNLSSVILSTGIGVILAPAIIDLVGDVTISLANVSTANKIREGLRERSLSYYAAGIPVYIVAHSLGTVYTFDVINELIETDGLFDRDDPLTWPVQGLLTIGSPLGLSMFKKTGRNIANSLGKGTYSFKWLNYFDVTDPVVSGDIFGMKLRGHKIAEKYKKDTPEFGWFIRDFPVDTGKNWLLAHTAYWDSDVVGDGLLNMMV</sequence>
<evidence type="ECO:0000313" key="3">
    <source>
        <dbReference type="Proteomes" id="UP000009282"/>
    </source>
</evidence>
<accession>G4QIU4</accession>
<dbReference type="KEGG" id="gni:GNIT_0129"/>
<keyword evidence="1" id="KW-0812">Transmembrane</keyword>